<sequence length="167" mass="19049">MKTDRPQLRIPLQLSDWILESFALVALLFTVYVVFKHYGALPDTIPSHYNAMGEPDDFRSKSLLFVLLGISVFQYLLLTGLSRIPHHFNYLEEITPENAYSQYSKALKIVRISKLGVVLLFGYILWQTIQIGLGNAQGLSRYFLGFGIGFYLLILLVYILKARSKKG</sequence>
<feature type="transmembrane region" description="Helical" evidence="1">
    <location>
        <begin position="58"/>
        <end position="78"/>
    </location>
</feature>
<keyword evidence="1" id="KW-0812">Transmembrane</keyword>
<keyword evidence="4" id="KW-1185">Reference proteome</keyword>
<feature type="transmembrane region" description="Helical" evidence="1">
    <location>
        <begin position="139"/>
        <end position="160"/>
    </location>
</feature>
<accession>A0ABT8F6M2</accession>
<name>A0ABT8F6M2_9BACT</name>
<evidence type="ECO:0000259" key="2">
    <source>
        <dbReference type="Pfam" id="PF07853"/>
    </source>
</evidence>
<dbReference type="EMBL" id="JAUHJS010000005">
    <property type="protein sequence ID" value="MDN4166082.1"/>
    <property type="molecule type" value="Genomic_DNA"/>
</dbReference>
<feature type="transmembrane region" description="Helical" evidence="1">
    <location>
        <begin position="115"/>
        <end position="133"/>
    </location>
</feature>
<dbReference type="InterPro" id="IPR012867">
    <property type="entry name" value="DUF1648"/>
</dbReference>
<feature type="transmembrane region" description="Helical" evidence="1">
    <location>
        <begin position="21"/>
        <end position="38"/>
    </location>
</feature>
<protein>
    <submittedName>
        <fullName evidence="3">DUF1648 domain-containing protein</fullName>
    </submittedName>
</protein>
<feature type="domain" description="DUF1648" evidence="2">
    <location>
        <begin position="27"/>
        <end position="70"/>
    </location>
</feature>
<keyword evidence="1" id="KW-1133">Transmembrane helix</keyword>
<dbReference type="RefSeq" id="WP_320004616.1">
    <property type="nucleotide sequence ID" value="NZ_JAUHJS010000005.1"/>
</dbReference>
<dbReference type="Proteomes" id="UP001168552">
    <property type="component" value="Unassembled WGS sequence"/>
</dbReference>
<comment type="caution">
    <text evidence="3">The sequence shown here is derived from an EMBL/GenBank/DDBJ whole genome shotgun (WGS) entry which is preliminary data.</text>
</comment>
<keyword evidence="1" id="KW-0472">Membrane</keyword>
<evidence type="ECO:0000313" key="3">
    <source>
        <dbReference type="EMBL" id="MDN4166082.1"/>
    </source>
</evidence>
<proteinExistence type="predicted"/>
<reference evidence="3" key="1">
    <citation type="submission" date="2023-06" db="EMBL/GenBank/DDBJ databases">
        <title>Cytophagales bacterium Strain LB-30, isolated from soil.</title>
        <authorList>
            <person name="Liu B."/>
        </authorList>
    </citation>
    <scope>NUCLEOTIDE SEQUENCE</scope>
    <source>
        <strain evidence="3">LB-30</strain>
    </source>
</reference>
<evidence type="ECO:0000313" key="4">
    <source>
        <dbReference type="Proteomes" id="UP001168552"/>
    </source>
</evidence>
<gene>
    <name evidence="3" type="ORF">QWY31_11250</name>
</gene>
<evidence type="ECO:0000256" key="1">
    <source>
        <dbReference type="SAM" id="Phobius"/>
    </source>
</evidence>
<organism evidence="3 4">
    <name type="scientific">Shiella aurantiaca</name>
    <dbReference type="NCBI Taxonomy" id="3058365"/>
    <lineage>
        <taxon>Bacteria</taxon>
        <taxon>Pseudomonadati</taxon>
        <taxon>Bacteroidota</taxon>
        <taxon>Cytophagia</taxon>
        <taxon>Cytophagales</taxon>
        <taxon>Shiellaceae</taxon>
        <taxon>Shiella</taxon>
    </lineage>
</organism>
<dbReference type="Pfam" id="PF07853">
    <property type="entry name" value="DUF1648"/>
    <property type="match status" value="1"/>
</dbReference>